<name>A0A2B0N3K2_BACCE</name>
<dbReference type="Proteomes" id="UP000242656">
    <property type="component" value="Unassembled WGS sequence"/>
</dbReference>
<comment type="caution">
    <text evidence="1">The sequence shown here is derived from an EMBL/GenBank/DDBJ whole genome shotgun (WGS) entry which is preliminary data.</text>
</comment>
<accession>A0A2B0N3K2</accession>
<dbReference type="RefSeq" id="WP_098489267.1">
    <property type="nucleotide sequence ID" value="NZ_NUWN01000004.1"/>
</dbReference>
<reference evidence="1 2" key="1">
    <citation type="submission" date="2017-09" db="EMBL/GenBank/DDBJ databases">
        <title>Large-scale bioinformatics analysis of Bacillus genomes uncovers conserved roles of natural products in bacterial physiology.</title>
        <authorList>
            <consortium name="Agbiome Team Llc"/>
            <person name="Bleich R.M."/>
            <person name="Grubbs K.J."/>
            <person name="Santa Maria K.C."/>
            <person name="Allen S.E."/>
            <person name="Farag S."/>
            <person name="Shank E.A."/>
            <person name="Bowers A."/>
        </authorList>
    </citation>
    <scope>NUCLEOTIDE SEQUENCE [LARGE SCALE GENOMIC DNA]</scope>
    <source>
        <strain evidence="1 2">AFS083043</strain>
    </source>
</reference>
<proteinExistence type="predicted"/>
<protein>
    <recommendedName>
        <fullName evidence="3">Group-specific protein</fullName>
    </recommendedName>
</protein>
<gene>
    <name evidence="1" type="ORF">COI93_00960</name>
</gene>
<dbReference type="AlphaFoldDB" id="A0A2B0N3K2"/>
<organism evidence="1 2">
    <name type="scientific">Bacillus cereus</name>
    <dbReference type="NCBI Taxonomy" id="1396"/>
    <lineage>
        <taxon>Bacteria</taxon>
        <taxon>Bacillati</taxon>
        <taxon>Bacillota</taxon>
        <taxon>Bacilli</taxon>
        <taxon>Bacillales</taxon>
        <taxon>Bacillaceae</taxon>
        <taxon>Bacillus</taxon>
        <taxon>Bacillus cereus group</taxon>
    </lineage>
</organism>
<evidence type="ECO:0000313" key="1">
    <source>
        <dbReference type="EMBL" id="PFK47696.1"/>
    </source>
</evidence>
<evidence type="ECO:0000313" key="2">
    <source>
        <dbReference type="Proteomes" id="UP000242656"/>
    </source>
</evidence>
<evidence type="ECO:0008006" key="3">
    <source>
        <dbReference type="Google" id="ProtNLM"/>
    </source>
</evidence>
<sequence length="61" mass="7215">MFEDKSKVNYPYEFAETVTIPIKKPNYSKFKSSTNTQPLVISKHYVEKLLYSERIDTPKNK</sequence>
<dbReference type="EMBL" id="NUWN01000004">
    <property type="protein sequence ID" value="PFK47696.1"/>
    <property type="molecule type" value="Genomic_DNA"/>
</dbReference>